<keyword evidence="3 7" id="KW-0378">Hydrolase</keyword>
<dbReference type="AlphaFoldDB" id="A0AAW0V742"/>
<feature type="domain" description="Clip" evidence="11">
    <location>
        <begin position="77"/>
        <end position="129"/>
    </location>
</feature>
<dbReference type="CDD" id="cd00190">
    <property type="entry name" value="Tryp_SPc"/>
    <property type="match status" value="1"/>
</dbReference>
<dbReference type="InterPro" id="IPR043504">
    <property type="entry name" value="Peptidase_S1_PA_chymotrypsin"/>
</dbReference>
<evidence type="ECO:0000256" key="2">
    <source>
        <dbReference type="ARBA" id="ARBA00022729"/>
    </source>
</evidence>
<evidence type="ECO:0000256" key="4">
    <source>
        <dbReference type="ARBA" id="ARBA00022825"/>
    </source>
</evidence>
<name>A0AAW0V742_SCYPA</name>
<dbReference type="PROSITE" id="PS50240">
    <property type="entry name" value="TRYPSIN_DOM"/>
    <property type="match status" value="1"/>
</dbReference>
<dbReference type="InterPro" id="IPR033116">
    <property type="entry name" value="TRYPSIN_SER"/>
</dbReference>
<dbReference type="Pfam" id="PF00089">
    <property type="entry name" value="Trypsin"/>
    <property type="match status" value="1"/>
</dbReference>
<dbReference type="FunFam" id="2.40.10.10:FF:000002">
    <property type="entry name" value="Transmembrane protease serine"/>
    <property type="match status" value="1"/>
</dbReference>
<feature type="region of interest" description="Disordered" evidence="9">
    <location>
        <begin position="1"/>
        <end position="21"/>
    </location>
</feature>
<dbReference type="EMBL" id="JARAKH010000002">
    <property type="protein sequence ID" value="KAK8406800.1"/>
    <property type="molecule type" value="Genomic_DNA"/>
</dbReference>
<evidence type="ECO:0000256" key="6">
    <source>
        <dbReference type="ARBA" id="ARBA00024195"/>
    </source>
</evidence>
<evidence type="ECO:0000256" key="8">
    <source>
        <dbReference type="RuleBase" id="RU366078"/>
    </source>
</evidence>
<accession>A0AAW0V742</accession>
<evidence type="ECO:0000256" key="5">
    <source>
        <dbReference type="ARBA" id="ARBA00023157"/>
    </source>
</evidence>
<dbReference type="EC" id="3.4.21.-" evidence="7"/>
<keyword evidence="8" id="KW-0964">Secreted</keyword>
<protein>
    <recommendedName>
        <fullName evidence="8">CLIP domain-containing serine protease</fullName>
        <ecNumber evidence="7">3.4.21.-</ecNumber>
    </recommendedName>
</protein>
<reference evidence="12 13" key="1">
    <citation type="submission" date="2023-03" db="EMBL/GenBank/DDBJ databases">
        <title>High-quality genome of Scylla paramamosain provides insights in environmental adaptation.</title>
        <authorList>
            <person name="Zhang L."/>
        </authorList>
    </citation>
    <scope>NUCLEOTIDE SEQUENCE [LARGE SCALE GENOMIC DNA]</scope>
    <source>
        <strain evidence="12">LZ_2023a</strain>
        <tissue evidence="12">Muscle</tissue>
    </source>
</reference>
<keyword evidence="13" id="KW-1185">Reference proteome</keyword>
<comment type="domain">
    <text evidence="8">The clip domain consists of 35-55 residues which are 'knitted' together usually by 3 conserved disulfide bonds forming a clip-like compact structure.</text>
</comment>
<evidence type="ECO:0000256" key="7">
    <source>
        <dbReference type="RuleBase" id="RU363034"/>
    </source>
</evidence>
<dbReference type="InterPro" id="IPR001314">
    <property type="entry name" value="Peptidase_S1A"/>
</dbReference>
<dbReference type="Pfam" id="PF12032">
    <property type="entry name" value="CLIP"/>
    <property type="match status" value="1"/>
</dbReference>
<keyword evidence="5" id="KW-1015">Disulfide bond</keyword>
<sequence>MCRSSRQTCSGGRAGADPSRAAAAQPADIMKTLGFFLVVLTITKAQIIFPNEEAAPKPIDTELFEVLEVDDRQAFSSCVTPNGESGRCQSFSSCGAYASLRRSLHRPSVLNFLRGRICRRLRHTVHLCCPASNIQLPVTGPSQPSSSSSLPTQCGSTPLVNRVVGGVTTEPGEWPWLAALGNLDGNTFTSGCAGSLITRRHVLTAGHCFEPGQPHPTMVRLGAYSLTRSSTTVAPQDFTIKDRRDGGYNTNTKENDITIVILDRDAEFNDYVQPACLPFRYRNRDFLGDDLVVTGWGKTRFGNFRTSDVPMKAVVPVTDTNRCAVSYRALPANKRPVIDNRSLCAGSGTTDACGGDSGGPLHYLDLSDGKYYVVGVVSFGVGCARSDFPGVYTRVTSFLDWIERNV</sequence>
<keyword evidence="4 7" id="KW-0720">Serine protease</keyword>
<evidence type="ECO:0000313" key="13">
    <source>
        <dbReference type="Proteomes" id="UP001487740"/>
    </source>
</evidence>
<evidence type="ECO:0000256" key="9">
    <source>
        <dbReference type="SAM" id="MobiDB-lite"/>
    </source>
</evidence>
<dbReference type="SMART" id="SM00680">
    <property type="entry name" value="CLIP"/>
    <property type="match status" value="1"/>
</dbReference>
<dbReference type="Proteomes" id="UP001487740">
    <property type="component" value="Unassembled WGS sequence"/>
</dbReference>
<evidence type="ECO:0000259" key="10">
    <source>
        <dbReference type="PROSITE" id="PS50240"/>
    </source>
</evidence>
<keyword evidence="2" id="KW-0732">Signal</keyword>
<dbReference type="Gene3D" id="3.30.1640.30">
    <property type="match status" value="1"/>
</dbReference>
<gene>
    <name evidence="12" type="ORF">O3P69_007391</name>
</gene>
<dbReference type="Gene3D" id="2.40.10.10">
    <property type="entry name" value="Trypsin-like serine proteases"/>
    <property type="match status" value="1"/>
</dbReference>
<dbReference type="InterPro" id="IPR009003">
    <property type="entry name" value="Peptidase_S1_PA"/>
</dbReference>
<dbReference type="PROSITE" id="PS00135">
    <property type="entry name" value="TRYPSIN_SER"/>
    <property type="match status" value="1"/>
</dbReference>
<dbReference type="SMART" id="SM00020">
    <property type="entry name" value="Tryp_SPc"/>
    <property type="match status" value="1"/>
</dbReference>
<dbReference type="PANTHER" id="PTHR24252">
    <property type="entry name" value="ACROSIN-RELATED"/>
    <property type="match status" value="1"/>
</dbReference>
<dbReference type="PROSITE" id="PS51888">
    <property type="entry name" value="CLIP"/>
    <property type="match status" value="1"/>
</dbReference>
<comment type="caution">
    <text evidence="12">The sequence shown here is derived from an EMBL/GenBank/DDBJ whole genome shotgun (WGS) entry which is preliminary data.</text>
</comment>
<dbReference type="SUPFAM" id="SSF50494">
    <property type="entry name" value="Trypsin-like serine proteases"/>
    <property type="match status" value="1"/>
</dbReference>
<dbReference type="InterPro" id="IPR022700">
    <property type="entry name" value="CLIP"/>
</dbReference>
<evidence type="ECO:0000259" key="11">
    <source>
        <dbReference type="PROSITE" id="PS51888"/>
    </source>
</evidence>
<feature type="domain" description="Peptidase S1" evidence="10">
    <location>
        <begin position="163"/>
        <end position="406"/>
    </location>
</feature>
<dbReference type="GO" id="GO:0004252">
    <property type="term" value="F:serine-type endopeptidase activity"/>
    <property type="evidence" value="ECO:0007669"/>
    <property type="project" value="UniProtKB-UniRule"/>
</dbReference>
<dbReference type="InterPro" id="IPR038565">
    <property type="entry name" value="CLIP_sf"/>
</dbReference>
<evidence type="ECO:0000256" key="1">
    <source>
        <dbReference type="ARBA" id="ARBA00022670"/>
    </source>
</evidence>
<dbReference type="InterPro" id="IPR018114">
    <property type="entry name" value="TRYPSIN_HIS"/>
</dbReference>
<evidence type="ECO:0000256" key="3">
    <source>
        <dbReference type="ARBA" id="ARBA00022801"/>
    </source>
</evidence>
<proteinExistence type="inferred from homology"/>
<evidence type="ECO:0000313" key="12">
    <source>
        <dbReference type="EMBL" id="KAK8406800.1"/>
    </source>
</evidence>
<dbReference type="GO" id="GO:0005576">
    <property type="term" value="C:extracellular region"/>
    <property type="evidence" value="ECO:0007669"/>
    <property type="project" value="UniProtKB-SubCell"/>
</dbReference>
<comment type="subcellular location">
    <subcellularLocation>
        <location evidence="8">Secreted</location>
    </subcellularLocation>
</comment>
<dbReference type="PANTHER" id="PTHR24252:SF7">
    <property type="entry name" value="HYALIN"/>
    <property type="match status" value="1"/>
</dbReference>
<dbReference type="GO" id="GO:0006508">
    <property type="term" value="P:proteolysis"/>
    <property type="evidence" value="ECO:0007669"/>
    <property type="project" value="UniProtKB-KW"/>
</dbReference>
<dbReference type="InterPro" id="IPR001254">
    <property type="entry name" value="Trypsin_dom"/>
</dbReference>
<comment type="similarity">
    <text evidence="6 8">Belongs to the peptidase S1 family. CLIP subfamily.</text>
</comment>
<dbReference type="PRINTS" id="PR00722">
    <property type="entry name" value="CHYMOTRYPSIN"/>
</dbReference>
<dbReference type="PROSITE" id="PS00134">
    <property type="entry name" value="TRYPSIN_HIS"/>
    <property type="match status" value="1"/>
</dbReference>
<keyword evidence="1 7" id="KW-0645">Protease</keyword>
<organism evidence="12 13">
    <name type="scientific">Scylla paramamosain</name>
    <name type="common">Mud crab</name>
    <dbReference type="NCBI Taxonomy" id="85552"/>
    <lineage>
        <taxon>Eukaryota</taxon>
        <taxon>Metazoa</taxon>
        <taxon>Ecdysozoa</taxon>
        <taxon>Arthropoda</taxon>
        <taxon>Crustacea</taxon>
        <taxon>Multicrustacea</taxon>
        <taxon>Malacostraca</taxon>
        <taxon>Eumalacostraca</taxon>
        <taxon>Eucarida</taxon>
        <taxon>Decapoda</taxon>
        <taxon>Pleocyemata</taxon>
        <taxon>Brachyura</taxon>
        <taxon>Eubrachyura</taxon>
        <taxon>Portunoidea</taxon>
        <taxon>Portunidae</taxon>
        <taxon>Portuninae</taxon>
        <taxon>Scylla</taxon>
    </lineage>
</organism>